<keyword evidence="1" id="KW-0812">Transmembrane</keyword>
<dbReference type="AlphaFoldDB" id="A0A0V0GKK5"/>
<name>A0A0V0GKK5_SOLCH</name>
<keyword evidence="1" id="KW-1133">Transmembrane helix</keyword>
<keyword evidence="1" id="KW-0472">Membrane</keyword>
<reference evidence="2" key="1">
    <citation type="submission" date="2015-12" db="EMBL/GenBank/DDBJ databases">
        <title>Gene expression during late stages of embryo sac development: a critical building block for successful pollen-pistil interactions.</title>
        <authorList>
            <person name="Liu Y."/>
            <person name="Joly V."/>
            <person name="Sabar M."/>
            <person name="Matton D.P."/>
        </authorList>
    </citation>
    <scope>NUCLEOTIDE SEQUENCE</scope>
</reference>
<feature type="transmembrane region" description="Helical" evidence="1">
    <location>
        <begin position="39"/>
        <end position="60"/>
    </location>
</feature>
<organism evidence="2">
    <name type="scientific">Solanum chacoense</name>
    <name type="common">Chaco potato</name>
    <dbReference type="NCBI Taxonomy" id="4108"/>
    <lineage>
        <taxon>Eukaryota</taxon>
        <taxon>Viridiplantae</taxon>
        <taxon>Streptophyta</taxon>
        <taxon>Embryophyta</taxon>
        <taxon>Tracheophyta</taxon>
        <taxon>Spermatophyta</taxon>
        <taxon>Magnoliopsida</taxon>
        <taxon>eudicotyledons</taxon>
        <taxon>Gunneridae</taxon>
        <taxon>Pentapetalae</taxon>
        <taxon>asterids</taxon>
        <taxon>lamiids</taxon>
        <taxon>Solanales</taxon>
        <taxon>Solanaceae</taxon>
        <taxon>Solanoideae</taxon>
        <taxon>Solaneae</taxon>
        <taxon>Solanum</taxon>
    </lineage>
</organism>
<accession>A0A0V0GKK5</accession>
<protein>
    <submittedName>
        <fullName evidence="2">Putative ovule protein</fullName>
    </submittedName>
</protein>
<evidence type="ECO:0000256" key="1">
    <source>
        <dbReference type="SAM" id="Phobius"/>
    </source>
</evidence>
<dbReference type="EMBL" id="GEDG01036339">
    <property type="protein sequence ID" value="JAP08751.1"/>
    <property type="molecule type" value="Transcribed_RNA"/>
</dbReference>
<proteinExistence type="predicted"/>
<evidence type="ECO:0000313" key="2">
    <source>
        <dbReference type="EMBL" id="JAP08751.1"/>
    </source>
</evidence>
<sequence>MQCLVWCTKNIMHCIIFLKKIFVYKNTLHKHSGKDVKKVLRAIVSLIMLMHALEPIALLMHRNMVLIILFNTQ</sequence>